<gene>
    <name evidence="1" type="ORF">GON26_20690</name>
</gene>
<dbReference type="Gene3D" id="3.40.1350.140">
    <property type="entry name" value="MepB-like"/>
    <property type="match status" value="1"/>
</dbReference>
<dbReference type="Pfam" id="PF08877">
    <property type="entry name" value="MepB-like"/>
    <property type="match status" value="1"/>
</dbReference>
<accession>A0A6I4P0P0</accession>
<dbReference type="InterPro" id="IPR038231">
    <property type="entry name" value="MepB-like_sf"/>
</dbReference>
<organism evidence="1 2">
    <name type="scientific">Flavobacterium hydrocarbonoxydans</name>
    <dbReference type="NCBI Taxonomy" id="2683249"/>
    <lineage>
        <taxon>Bacteria</taxon>
        <taxon>Pseudomonadati</taxon>
        <taxon>Bacteroidota</taxon>
        <taxon>Flavobacteriia</taxon>
        <taxon>Flavobacteriales</taxon>
        <taxon>Flavobacteriaceae</taxon>
        <taxon>Flavobacterium</taxon>
    </lineage>
</organism>
<sequence>MTIQNNWPTTTHPDLLIIKTSVFDVCNFNCSVPQPESESNEYGAYTFDINSKSIIFRVAKITPTKNGQFVTIWKRNDSGVIAPFDFSDPFDFVIITVRFENRLGFFMFPKTILLQKGVFSTAVKEGKRAIRVYPAWDKTTSKQAEKTQLWQLDYFFEINSGIKPEEIKEIVFKGI</sequence>
<keyword evidence="2" id="KW-1185">Reference proteome</keyword>
<dbReference type="InterPro" id="IPR011235">
    <property type="entry name" value="MepB-like"/>
</dbReference>
<reference evidence="1 2" key="1">
    <citation type="submission" date="2019-12" db="EMBL/GenBank/DDBJ databases">
        <authorList>
            <person name="Kim Y.S."/>
        </authorList>
    </citation>
    <scope>NUCLEOTIDE SEQUENCE [LARGE SCALE GENOMIC DNA]</scope>
    <source>
        <strain evidence="1 2">GA093</strain>
    </source>
</reference>
<evidence type="ECO:0000313" key="2">
    <source>
        <dbReference type="Proteomes" id="UP000471501"/>
    </source>
</evidence>
<comment type="caution">
    <text evidence="1">The sequence shown here is derived from an EMBL/GenBank/DDBJ whole genome shotgun (WGS) entry which is preliminary data.</text>
</comment>
<dbReference type="RefSeq" id="WP_160376674.1">
    <property type="nucleotide sequence ID" value="NZ_WSTB01000019.1"/>
</dbReference>
<dbReference type="AlphaFoldDB" id="A0A6I4P0P0"/>
<dbReference type="Proteomes" id="UP000471501">
    <property type="component" value="Unassembled WGS sequence"/>
</dbReference>
<name>A0A6I4P0P0_9FLAO</name>
<proteinExistence type="predicted"/>
<evidence type="ECO:0008006" key="3">
    <source>
        <dbReference type="Google" id="ProtNLM"/>
    </source>
</evidence>
<protein>
    <recommendedName>
        <fullName evidence="3">MepB protein</fullName>
    </recommendedName>
</protein>
<evidence type="ECO:0000313" key="1">
    <source>
        <dbReference type="EMBL" id="MWB96787.1"/>
    </source>
</evidence>
<dbReference type="EMBL" id="WSTB01000019">
    <property type="protein sequence ID" value="MWB96787.1"/>
    <property type="molecule type" value="Genomic_DNA"/>
</dbReference>